<dbReference type="InterPro" id="IPR014811">
    <property type="entry name" value="ArgoL1"/>
</dbReference>
<evidence type="ECO:0000313" key="3">
    <source>
        <dbReference type="EMBL" id="KAJ7382854.1"/>
    </source>
</evidence>
<evidence type="ECO:0000313" key="4">
    <source>
        <dbReference type="Proteomes" id="UP001163046"/>
    </source>
</evidence>
<gene>
    <name evidence="3" type="ORF">OS493_032492</name>
</gene>
<dbReference type="CDD" id="cd02846">
    <property type="entry name" value="PAZ_argonaute_like"/>
    <property type="match status" value="1"/>
</dbReference>
<dbReference type="AlphaFoldDB" id="A0A9W9ZMN1"/>
<sequence length="314" mass="35637">MEHKARQTQGNGGPRPPKRPGYGTVGRPIQLRANFFRLNISSDLSDLYHYDVEITPNKCPRTVKRNVVNEIIRKYKDTAFQGHHPAFDGEKNLYSRIKLPPADFGVTLPGEDGGRDRDFKVKIQFAAAVSLLELKNFLSGKHSVKVPQDAVQALDIVMRQIPSCYYTPVGRSFFPFDNRARPLGEGCEVQFGFYSSVRHSGWKAMLLNIDGETFLCQKAFTRGKKFIPDFFCEIRGRVSPQNLKNRDTRKLENAIRGARIETTHVAAFKRKYTVWGVSTLPAEKLHFDIVEDVSGRKIKNNCCRVFQGLHTSCV</sequence>
<evidence type="ECO:0000256" key="1">
    <source>
        <dbReference type="SAM" id="MobiDB-lite"/>
    </source>
</evidence>
<feature type="domain" description="Argonaute linker 1" evidence="2">
    <location>
        <begin position="167"/>
        <end position="223"/>
    </location>
</feature>
<accession>A0A9W9ZMN1</accession>
<protein>
    <recommendedName>
        <fullName evidence="2">Argonaute linker 1 domain-containing protein</fullName>
    </recommendedName>
</protein>
<dbReference type="InterPro" id="IPR036085">
    <property type="entry name" value="PAZ_dom_sf"/>
</dbReference>
<dbReference type="Gene3D" id="2.170.260.10">
    <property type="entry name" value="paz domain"/>
    <property type="match status" value="1"/>
</dbReference>
<dbReference type="PANTHER" id="PTHR22891">
    <property type="entry name" value="EUKARYOTIC TRANSLATION INITIATION FACTOR 2C"/>
    <property type="match status" value="1"/>
</dbReference>
<dbReference type="InterPro" id="IPR032474">
    <property type="entry name" value="Argonaute_N"/>
</dbReference>
<dbReference type="SMART" id="SM01163">
    <property type="entry name" value="DUF1785"/>
    <property type="match status" value="1"/>
</dbReference>
<keyword evidence="4" id="KW-1185">Reference proteome</keyword>
<dbReference type="SUPFAM" id="SSF101690">
    <property type="entry name" value="PAZ domain"/>
    <property type="match status" value="1"/>
</dbReference>
<dbReference type="Pfam" id="PF08699">
    <property type="entry name" value="ArgoL1"/>
    <property type="match status" value="1"/>
</dbReference>
<organism evidence="3 4">
    <name type="scientific">Desmophyllum pertusum</name>
    <dbReference type="NCBI Taxonomy" id="174260"/>
    <lineage>
        <taxon>Eukaryota</taxon>
        <taxon>Metazoa</taxon>
        <taxon>Cnidaria</taxon>
        <taxon>Anthozoa</taxon>
        <taxon>Hexacorallia</taxon>
        <taxon>Scleractinia</taxon>
        <taxon>Caryophylliina</taxon>
        <taxon>Caryophylliidae</taxon>
        <taxon>Desmophyllum</taxon>
    </lineage>
</organism>
<dbReference type="EMBL" id="MU825913">
    <property type="protein sequence ID" value="KAJ7382854.1"/>
    <property type="molecule type" value="Genomic_DNA"/>
</dbReference>
<dbReference type="OrthoDB" id="5975384at2759"/>
<evidence type="ECO:0000259" key="2">
    <source>
        <dbReference type="SMART" id="SM01163"/>
    </source>
</evidence>
<comment type="caution">
    <text evidence="3">The sequence shown here is derived from an EMBL/GenBank/DDBJ whole genome shotgun (WGS) entry which is preliminary data.</text>
</comment>
<proteinExistence type="predicted"/>
<dbReference type="Proteomes" id="UP001163046">
    <property type="component" value="Unassembled WGS sequence"/>
</dbReference>
<reference evidence="3" key="1">
    <citation type="submission" date="2023-01" db="EMBL/GenBank/DDBJ databases">
        <title>Genome assembly of the deep-sea coral Lophelia pertusa.</title>
        <authorList>
            <person name="Herrera S."/>
            <person name="Cordes E."/>
        </authorList>
    </citation>
    <scope>NUCLEOTIDE SEQUENCE</scope>
    <source>
        <strain evidence="3">USNM1676648</strain>
        <tissue evidence="3">Polyp</tissue>
    </source>
</reference>
<name>A0A9W9ZMN1_9CNID</name>
<dbReference type="Pfam" id="PF16486">
    <property type="entry name" value="ArgoN"/>
    <property type="match status" value="1"/>
</dbReference>
<feature type="region of interest" description="Disordered" evidence="1">
    <location>
        <begin position="1"/>
        <end position="26"/>
    </location>
</feature>